<reference evidence="8" key="2">
    <citation type="submission" date="2020-09" db="EMBL/GenBank/DDBJ databases">
        <authorList>
            <person name="Sun Q."/>
            <person name="Zhou Y."/>
        </authorList>
    </citation>
    <scope>NUCLEOTIDE SEQUENCE</scope>
    <source>
        <strain evidence="8">CGMCC 1.10998</strain>
    </source>
</reference>
<keyword evidence="4 5" id="KW-0012">Acyltransferase</keyword>
<dbReference type="SUPFAM" id="SSF55729">
    <property type="entry name" value="Acyl-CoA N-acyltransferases (Nat)"/>
    <property type="match status" value="1"/>
</dbReference>
<dbReference type="InterPro" id="IPR043690">
    <property type="entry name" value="RimI"/>
</dbReference>
<dbReference type="AlphaFoldDB" id="A0A916U5K0"/>
<feature type="binding site" evidence="5">
    <location>
        <position position="115"/>
    </location>
    <ligand>
        <name>acetyl-CoA</name>
        <dbReference type="ChEBI" id="CHEBI:57288"/>
    </ligand>
</feature>
<dbReference type="Pfam" id="PF00583">
    <property type="entry name" value="Acetyltransf_1"/>
    <property type="match status" value="1"/>
</dbReference>
<comment type="similarity">
    <text evidence="1 5 6">Belongs to the acetyltransferase family. RimI subfamily.</text>
</comment>
<comment type="caution">
    <text evidence="5">Lacks conserved residue(s) required for the propagation of feature annotation.</text>
</comment>
<dbReference type="HAMAP" id="MF_02210">
    <property type="entry name" value="RimI"/>
    <property type="match status" value="1"/>
</dbReference>
<evidence type="ECO:0000256" key="3">
    <source>
        <dbReference type="ARBA" id="ARBA00022679"/>
    </source>
</evidence>
<evidence type="ECO:0000313" key="9">
    <source>
        <dbReference type="Proteomes" id="UP000637423"/>
    </source>
</evidence>
<dbReference type="RefSeq" id="WP_188564282.1">
    <property type="nucleotide sequence ID" value="NZ_BMED01000001.1"/>
</dbReference>
<dbReference type="PANTHER" id="PTHR43420">
    <property type="entry name" value="ACETYLTRANSFERASE"/>
    <property type="match status" value="1"/>
</dbReference>
<dbReference type="InterPro" id="IPR000182">
    <property type="entry name" value="GNAT_dom"/>
</dbReference>
<dbReference type="InterPro" id="IPR016181">
    <property type="entry name" value="Acyl_CoA_acyltransferase"/>
</dbReference>
<dbReference type="CDD" id="cd04301">
    <property type="entry name" value="NAT_SF"/>
    <property type="match status" value="1"/>
</dbReference>
<dbReference type="GO" id="GO:0008999">
    <property type="term" value="F:protein-N-terminal-alanine acetyltransferase activity"/>
    <property type="evidence" value="ECO:0007669"/>
    <property type="project" value="UniProtKB-UniRule"/>
</dbReference>
<dbReference type="InterPro" id="IPR050680">
    <property type="entry name" value="YpeA/RimI_acetyltransf"/>
</dbReference>
<comment type="subcellular location">
    <subcellularLocation>
        <location evidence="5 6">Cytoplasm</location>
    </subcellularLocation>
</comment>
<keyword evidence="3 5" id="KW-0808">Transferase</keyword>
<feature type="domain" description="N-acetyltransferase" evidence="7">
    <location>
        <begin position="8"/>
        <end position="154"/>
    </location>
</feature>
<feature type="active site" description="Proton donor" evidence="5">
    <location>
        <position position="122"/>
    </location>
</feature>
<dbReference type="PROSITE" id="PS51186">
    <property type="entry name" value="GNAT"/>
    <property type="match status" value="1"/>
</dbReference>
<protein>
    <recommendedName>
        <fullName evidence="5 6">[Ribosomal protein bS18]-alanine N-acetyltransferase</fullName>
        <ecNumber evidence="5 6">2.3.1.266</ecNumber>
    </recommendedName>
</protein>
<dbReference type="Gene3D" id="3.40.630.30">
    <property type="match status" value="1"/>
</dbReference>
<evidence type="ECO:0000256" key="2">
    <source>
        <dbReference type="ARBA" id="ARBA00022490"/>
    </source>
</evidence>
<name>A0A916U5K0_9BURK</name>
<evidence type="ECO:0000259" key="7">
    <source>
        <dbReference type="PROSITE" id="PS51186"/>
    </source>
</evidence>
<keyword evidence="2 5" id="KW-0963">Cytoplasm</keyword>
<dbReference type="EMBL" id="BMED01000001">
    <property type="protein sequence ID" value="GGC60013.1"/>
    <property type="molecule type" value="Genomic_DNA"/>
</dbReference>
<reference evidence="8" key="1">
    <citation type="journal article" date="2014" name="Int. J. Syst. Evol. Microbiol.">
        <title>Complete genome sequence of Corynebacterium casei LMG S-19264T (=DSM 44701T), isolated from a smear-ripened cheese.</title>
        <authorList>
            <consortium name="US DOE Joint Genome Institute (JGI-PGF)"/>
            <person name="Walter F."/>
            <person name="Albersmeier A."/>
            <person name="Kalinowski J."/>
            <person name="Ruckert C."/>
        </authorList>
    </citation>
    <scope>NUCLEOTIDE SEQUENCE</scope>
    <source>
        <strain evidence="8">CGMCC 1.10998</strain>
    </source>
</reference>
<comment type="catalytic activity">
    <reaction evidence="5 6">
        <text>N-terminal L-alanyl-[ribosomal protein bS18] + acetyl-CoA = N-terminal N(alpha)-acetyl-L-alanyl-[ribosomal protein bS18] + CoA + H(+)</text>
        <dbReference type="Rhea" id="RHEA:43756"/>
        <dbReference type="Rhea" id="RHEA-COMP:10676"/>
        <dbReference type="Rhea" id="RHEA-COMP:10677"/>
        <dbReference type="ChEBI" id="CHEBI:15378"/>
        <dbReference type="ChEBI" id="CHEBI:57287"/>
        <dbReference type="ChEBI" id="CHEBI:57288"/>
        <dbReference type="ChEBI" id="CHEBI:64718"/>
        <dbReference type="ChEBI" id="CHEBI:83683"/>
        <dbReference type="EC" id="2.3.1.266"/>
    </reaction>
</comment>
<dbReference type="NCBIfam" id="TIGR01575">
    <property type="entry name" value="rimI"/>
    <property type="match status" value="1"/>
</dbReference>
<gene>
    <name evidence="5 8" type="primary">rimI</name>
    <name evidence="8" type="ORF">GCM10011396_03650</name>
</gene>
<dbReference type="InterPro" id="IPR006464">
    <property type="entry name" value="AcTrfase_RimI/Ard1"/>
</dbReference>
<proteinExistence type="inferred from homology"/>
<dbReference type="EC" id="2.3.1.266" evidence="5 6"/>
<dbReference type="PANTHER" id="PTHR43420:SF44">
    <property type="entry name" value="ACETYLTRANSFERASE YPEA"/>
    <property type="match status" value="1"/>
</dbReference>
<evidence type="ECO:0000256" key="4">
    <source>
        <dbReference type="ARBA" id="ARBA00023315"/>
    </source>
</evidence>
<accession>A0A916U5K0</accession>
<dbReference type="Proteomes" id="UP000637423">
    <property type="component" value="Unassembled WGS sequence"/>
</dbReference>
<feature type="binding site" evidence="5">
    <location>
        <begin position="76"/>
        <end position="78"/>
    </location>
    <ligand>
        <name>acetyl-CoA</name>
        <dbReference type="ChEBI" id="CHEBI:57288"/>
    </ligand>
</feature>
<keyword evidence="9" id="KW-1185">Reference proteome</keyword>
<organism evidence="8 9">
    <name type="scientific">Undibacterium terreum</name>
    <dbReference type="NCBI Taxonomy" id="1224302"/>
    <lineage>
        <taxon>Bacteria</taxon>
        <taxon>Pseudomonadati</taxon>
        <taxon>Pseudomonadota</taxon>
        <taxon>Betaproteobacteria</taxon>
        <taxon>Burkholderiales</taxon>
        <taxon>Oxalobacteraceae</taxon>
        <taxon>Undibacterium</taxon>
    </lineage>
</organism>
<feature type="active site" description="Proton acceptor" evidence="5">
    <location>
        <position position="110"/>
    </location>
</feature>
<evidence type="ECO:0000256" key="5">
    <source>
        <dbReference type="HAMAP-Rule" id="MF_02210"/>
    </source>
</evidence>
<dbReference type="GO" id="GO:0005737">
    <property type="term" value="C:cytoplasm"/>
    <property type="evidence" value="ECO:0007669"/>
    <property type="project" value="UniProtKB-SubCell"/>
</dbReference>
<sequence>MSVAMPEYHFCELRQDDIDRVLKIEQQVYAHPWTRGNFADSLNAGHEICGLCDAQQDLLGYFLAMTILDEVHLLNLAVAAERQGQGLARMLMDQLCAYAREQKATSILLEVRVRNTRAIQVYQHYGFAEIGRRKAYYPAEENTREDAIVMRMTL</sequence>
<evidence type="ECO:0000256" key="6">
    <source>
        <dbReference type="RuleBase" id="RU363094"/>
    </source>
</evidence>
<evidence type="ECO:0000256" key="1">
    <source>
        <dbReference type="ARBA" id="ARBA00005395"/>
    </source>
</evidence>
<comment type="caution">
    <text evidence="8">The sequence shown here is derived from an EMBL/GenBank/DDBJ whole genome shotgun (WGS) entry which is preliminary data.</text>
</comment>
<comment type="function">
    <text evidence="5 6">Acetylates the N-terminal alanine of ribosomal protein bS18.</text>
</comment>
<evidence type="ECO:0000313" key="8">
    <source>
        <dbReference type="EMBL" id="GGC60013.1"/>
    </source>
</evidence>